<sequence>MKTIEDGLHVHNGHACGPLADAAARRAERTGARLDEITERAGTLTDAELFAAVADALRHFTQRAPRAGQVQALVRQIRQNGPVTWDFTGRLPCA</sequence>
<keyword evidence="1" id="KW-0614">Plasmid</keyword>
<dbReference type="RefSeq" id="WP_024126221.1">
    <property type="nucleotide sequence ID" value="NC_023283.1"/>
</dbReference>
<dbReference type="EMBL" id="KF602048">
    <property type="protein sequence ID" value="AHE38840.1"/>
    <property type="molecule type" value="Genomic_DNA"/>
</dbReference>
<reference evidence="1" key="1">
    <citation type="submission" date="2013-09" db="EMBL/GenBank/DDBJ databases">
        <title>Complete nucleotide sequence of Streptomyces linear plasmid pFRL3.</title>
        <authorList>
            <person name="Chen Z."/>
            <person name="Fang P."/>
            <person name="Qin Z."/>
        </authorList>
    </citation>
    <scope>NUCLEOTIDE SEQUENCE</scope>
    <source>
        <plasmid evidence="1">pFRL3</plasmid>
    </source>
</reference>
<protein>
    <submittedName>
        <fullName evidence="1">Uncharacterized protein</fullName>
    </submittedName>
</protein>
<geneLocation type="plasmid" evidence="1">
    <name>pFRL3</name>
</geneLocation>
<organism evidence="1">
    <name type="scientific">Streptomyces sp. FR1</name>
    <dbReference type="NCBI Taxonomy" id="349971"/>
    <lineage>
        <taxon>Bacteria</taxon>
        <taxon>Bacillati</taxon>
        <taxon>Actinomycetota</taxon>
        <taxon>Actinomycetes</taxon>
        <taxon>Kitasatosporales</taxon>
        <taxon>Streptomycetaceae</taxon>
        <taxon>Streptomyces</taxon>
    </lineage>
</organism>
<accession>V9YZT8</accession>
<name>V9YZT8_9ACTN</name>
<proteinExistence type="predicted"/>
<dbReference type="AlphaFoldDB" id="V9YZT8"/>
<evidence type="ECO:0000313" key="1">
    <source>
        <dbReference type="EMBL" id="AHE38840.1"/>
    </source>
</evidence>
<gene>
    <name evidence="1" type="ORF">pFRL3_63</name>
</gene>